<protein>
    <recommendedName>
        <fullName evidence="3">beta-N-acetylhexosaminidase</fullName>
        <ecNumber evidence="3">3.2.1.52</ecNumber>
    </recommendedName>
</protein>
<dbReference type="PANTHER" id="PTHR30480">
    <property type="entry name" value="BETA-HEXOSAMINIDASE-RELATED"/>
    <property type="match status" value="1"/>
</dbReference>
<feature type="domain" description="Glycoside hydrolase family 3 N-terminal" evidence="7">
    <location>
        <begin position="49"/>
        <end position="362"/>
    </location>
</feature>
<dbReference type="PATRIC" id="fig|1379910.4.peg.2669"/>
<dbReference type="PROSITE" id="PS00775">
    <property type="entry name" value="GLYCOSYL_HYDROL_F3"/>
    <property type="match status" value="1"/>
</dbReference>
<comment type="similarity">
    <text evidence="2">Belongs to the glycosyl hydrolase 3 family.</text>
</comment>
<evidence type="ECO:0000259" key="6">
    <source>
        <dbReference type="Pfam" id="PF00144"/>
    </source>
</evidence>
<sequence length="984" mass="108876">MLNRYSLVLLLVVMGAWMALSGFGPKGRGNISIQEQRWVDSVYQSLTPDQRLGQLFMVAAYSNSGQSHVREIENLVSQYSIGGIMFMQGGPVRQAKLTNRYQSMAKVPLLVAIDAEWGLDMRLDSSMHFAKQMTLGALPDDRYVYLMGREIALKLKRLGIHVNFSPVVDVNSNPNNPVIGNRSFGESKEKVTARGIAYIKGLQDHGIIAVAKHFPGHGDTDADSHFSLPVLSHDMARLTEVELYPFRRSFDAGVMGVMVAHLHVPKLDSIVNRAATLSPYLVNDLLKGKMQYEGLVFTDALNMKGVTRYHKPGEVDALALIAGNDVLLFSEDVPKAMQSIKLAIAAGQISEQEVELRVRKMLHAKFWAGLNQYAPIDLTNLSSDLSRPLSKVLQQQLYEQAVTVVANKNNLLPFRMLDTTSFASLSIGAGAHNVFTQTLDKYAPFRKFAITSRAAPDSVYRNLKRDLAGSDVVVVSLQNLNNNPNNNFNLSGNALGFIRELQRDSTKKVVVVVMGNAYSLKNFESSNWLVCGYEDNEVVAKVIPQVLFGALPGIGRLPVTASPKFKEGDGISTPSLNRLKYSVPESVGMNSTILKQIDNIALEAIAYAATPGCQVLVVKDGTVVMEKAYGYYTYDRTQPVTEKTIYDLASITKVAATLQAVMFLKDQGRLKLEEKLATYLPELKGTNKAGLLVRDVLLHQAGLVAFIPFWKQTLRNGNLNPIYYDSLRSEKFPNEVVPGIYSNQRLEDSVWTWIVKSDLTGKRVANGKFEYRYSDLGLHIMKRIAERLLNQPLPDFLEQNFYAPLGASTLTFNPLTKFLKEQIAPTATKSDLKANVTLQGTVHDGNAALLGGTAGHAGLFSNANDLAILMQMDLQNGNYGGQQYFKTPVVTEFSKGASQYSRRGMGWDKPDPEGNGPTSDLAPMSTFGHTGFTGTGTWIDPDNNIIYIFLSNRVYPDAENDKLLKYNIRTRIHDVVYQSLELKP</sequence>
<evidence type="ECO:0000313" key="8">
    <source>
        <dbReference type="EMBL" id="AKQ46224.1"/>
    </source>
</evidence>
<dbReference type="Gene3D" id="3.40.710.10">
    <property type="entry name" value="DD-peptidase/beta-lactamase superfamily"/>
    <property type="match status" value="1"/>
</dbReference>
<dbReference type="Pfam" id="PF00144">
    <property type="entry name" value="Beta-lactamase"/>
    <property type="match status" value="1"/>
</dbReference>
<dbReference type="InterPro" id="IPR036881">
    <property type="entry name" value="Glyco_hydro_3_C_sf"/>
</dbReference>
<evidence type="ECO:0000313" key="9">
    <source>
        <dbReference type="Proteomes" id="UP000036458"/>
    </source>
</evidence>
<dbReference type="InterPro" id="IPR017853">
    <property type="entry name" value="GH"/>
</dbReference>
<evidence type="ECO:0000256" key="4">
    <source>
        <dbReference type="ARBA" id="ARBA00022801"/>
    </source>
</evidence>
<dbReference type="Gene3D" id="3.20.20.300">
    <property type="entry name" value="Glycoside hydrolase, family 3, N-terminal domain"/>
    <property type="match status" value="1"/>
</dbReference>
<gene>
    <name evidence="8" type="ORF">TH63_12300</name>
</gene>
<dbReference type="InterPro" id="IPR001764">
    <property type="entry name" value="Glyco_hydro_3_N"/>
</dbReference>
<dbReference type="STRING" id="1379910.TH63_12300"/>
<dbReference type="GO" id="GO:0005975">
    <property type="term" value="P:carbohydrate metabolic process"/>
    <property type="evidence" value="ECO:0007669"/>
    <property type="project" value="InterPro"/>
</dbReference>
<evidence type="ECO:0000256" key="5">
    <source>
        <dbReference type="ARBA" id="ARBA00023295"/>
    </source>
</evidence>
<dbReference type="Gene3D" id="3.40.50.1700">
    <property type="entry name" value="Glycoside hydrolase family 3 C-terminal domain"/>
    <property type="match status" value="1"/>
</dbReference>
<evidence type="ECO:0000259" key="7">
    <source>
        <dbReference type="Pfam" id="PF00933"/>
    </source>
</evidence>
<dbReference type="RefSeq" id="WP_048921187.1">
    <property type="nucleotide sequence ID" value="NZ_CP010777.1"/>
</dbReference>
<feature type="domain" description="Beta-lactamase-related" evidence="6">
    <location>
        <begin position="608"/>
        <end position="961"/>
    </location>
</feature>
<dbReference type="InterPro" id="IPR001466">
    <property type="entry name" value="Beta-lactam-related"/>
</dbReference>
<dbReference type="InterPro" id="IPR036962">
    <property type="entry name" value="Glyco_hydro_3_N_sf"/>
</dbReference>
<evidence type="ECO:0000256" key="2">
    <source>
        <dbReference type="ARBA" id="ARBA00005336"/>
    </source>
</evidence>
<dbReference type="Pfam" id="PF00933">
    <property type="entry name" value="Glyco_hydro_3"/>
    <property type="match status" value="1"/>
</dbReference>
<dbReference type="InterPro" id="IPR019800">
    <property type="entry name" value="Glyco_hydro_3_AS"/>
</dbReference>
<dbReference type="KEGG" id="ruf:TH63_12300"/>
<comment type="catalytic activity">
    <reaction evidence="1">
        <text>Hydrolysis of terminal non-reducing N-acetyl-D-hexosamine residues in N-acetyl-beta-D-hexosaminides.</text>
        <dbReference type="EC" id="3.2.1.52"/>
    </reaction>
</comment>
<evidence type="ECO:0000256" key="3">
    <source>
        <dbReference type="ARBA" id="ARBA00012663"/>
    </source>
</evidence>
<dbReference type="SUPFAM" id="SSF51445">
    <property type="entry name" value="(Trans)glycosidases"/>
    <property type="match status" value="1"/>
</dbReference>
<evidence type="ECO:0000256" key="1">
    <source>
        <dbReference type="ARBA" id="ARBA00001231"/>
    </source>
</evidence>
<dbReference type="SUPFAM" id="SSF56601">
    <property type="entry name" value="beta-lactamase/transpeptidase-like"/>
    <property type="match status" value="1"/>
</dbReference>
<reference evidence="8 9" key="1">
    <citation type="submission" date="2015-01" db="EMBL/GenBank/DDBJ databases">
        <title>Rufibacter sp./DG31D/ whole genome sequencing.</title>
        <authorList>
            <person name="Kim M.K."/>
            <person name="Srinivasan S."/>
            <person name="Lee J.-J."/>
        </authorList>
    </citation>
    <scope>NUCLEOTIDE SEQUENCE [LARGE SCALE GENOMIC DNA]</scope>
    <source>
        <strain evidence="8 9">DG31D</strain>
    </source>
</reference>
<organism evidence="8 9">
    <name type="scientific">Rufibacter radiotolerans</name>
    <dbReference type="NCBI Taxonomy" id="1379910"/>
    <lineage>
        <taxon>Bacteria</taxon>
        <taxon>Pseudomonadati</taxon>
        <taxon>Bacteroidota</taxon>
        <taxon>Cytophagia</taxon>
        <taxon>Cytophagales</taxon>
        <taxon>Hymenobacteraceae</taxon>
        <taxon>Rufibacter</taxon>
    </lineage>
</organism>
<dbReference type="SUPFAM" id="SSF52279">
    <property type="entry name" value="Beta-D-glucan exohydrolase, C-terminal domain"/>
    <property type="match status" value="1"/>
</dbReference>
<dbReference type="Proteomes" id="UP000036458">
    <property type="component" value="Chromosome"/>
</dbReference>
<dbReference type="EC" id="3.2.1.52" evidence="3"/>
<keyword evidence="5" id="KW-0326">Glycosidase</keyword>
<keyword evidence="4 8" id="KW-0378">Hydrolase</keyword>
<proteinExistence type="inferred from homology"/>
<keyword evidence="9" id="KW-1185">Reference proteome</keyword>
<dbReference type="AlphaFoldDB" id="A0A0H4VR53"/>
<dbReference type="InterPro" id="IPR012338">
    <property type="entry name" value="Beta-lactam/transpept-like"/>
</dbReference>
<dbReference type="EMBL" id="CP010777">
    <property type="protein sequence ID" value="AKQ46224.1"/>
    <property type="molecule type" value="Genomic_DNA"/>
</dbReference>
<dbReference type="GO" id="GO:0004563">
    <property type="term" value="F:beta-N-acetylhexosaminidase activity"/>
    <property type="evidence" value="ECO:0007669"/>
    <property type="project" value="UniProtKB-EC"/>
</dbReference>
<dbReference type="GO" id="GO:0009254">
    <property type="term" value="P:peptidoglycan turnover"/>
    <property type="evidence" value="ECO:0007669"/>
    <property type="project" value="TreeGrafter"/>
</dbReference>
<dbReference type="InterPro" id="IPR050226">
    <property type="entry name" value="NagZ_Beta-hexosaminidase"/>
</dbReference>
<dbReference type="PANTHER" id="PTHR30480:SF13">
    <property type="entry name" value="BETA-HEXOSAMINIDASE"/>
    <property type="match status" value="1"/>
</dbReference>
<accession>A0A0H4VR53</accession>
<name>A0A0H4VR53_9BACT</name>